<evidence type="ECO:0000256" key="4">
    <source>
        <dbReference type="ARBA" id="ARBA00023054"/>
    </source>
</evidence>
<dbReference type="Proteomes" id="UP000694866">
    <property type="component" value="Unplaced"/>
</dbReference>
<feature type="coiled-coil region" evidence="7">
    <location>
        <begin position="33"/>
        <end position="166"/>
    </location>
</feature>
<dbReference type="GO" id="GO:0036064">
    <property type="term" value="C:ciliary basal body"/>
    <property type="evidence" value="ECO:0007669"/>
    <property type="project" value="TreeGrafter"/>
</dbReference>
<evidence type="ECO:0000256" key="7">
    <source>
        <dbReference type="SAM" id="Coils"/>
    </source>
</evidence>
<evidence type="ECO:0000313" key="9">
    <source>
        <dbReference type="Proteomes" id="UP000694866"/>
    </source>
</evidence>
<evidence type="ECO:0000256" key="6">
    <source>
        <dbReference type="ARBA" id="ARBA00023273"/>
    </source>
</evidence>
<evidence type="ECO:0000256" key="5">
    <source>
        <dbReference type="ARBA" id="ARBA00023069"/>
    </source>
</evidence>
<dbReference type="RefSeq" id="XP_011305409.1">
    <property type="nucleotide sequence ID" value="XM_011307107.1"/>
</dbReference>
<proteinExistence type="inferred from homology"/>
<evidence type="ECO:0000256" key="2">
    <source>
        <dbReference type="ARBA" id="ARBA00010841"/>
    </source>
</evidence>
<name>A0A9R1T9Z0_9HYME</name>
<feature type="compositionally biased region" description="Basic residues" evidence="8">
    <location>
        <begin position="1"/>
        <end position="19"/>
    </location>
</feature>
<dbReference type="KEGG" id="fas:105267928"/>
<feature type="region of interest" description="Disordered" evidence="8">
    <location>
        <begin position="1"/>
        <end position="23"/>
    </location>
</feature>
<organism evidence="9 10">
    <name type="scientific">Fopius arisanus</name>
    <dbReference type="NCBI Taxonomy" id="64838"/>
    <lineage>
        <taxon>Eukaryota</taxon>
        <taxon>Metazoa</taxon>
        <taxon>Ecdysozoa</taxon>
        <taxon>Arthropoda</taxon>
        <taxon>Hexapoda</taxon>
        <taxon>Insecta</taxon>
        <taxon>Pterygota</taxon>
        <taxon>Neoptera</taxon>
        <taxon>Endopterygota</taxon>
        <taxon>Hymenoptera</taxon>
        <taxon>Apocrita</taxon>
        <taxon>Ichneumonoidea</taxon>
        <taxon>Braconidae</taxon>
        <taxon>Opiinae</taxon>
        <taxon>Fopius</taxon>
    </lineage>
</organism>
<dbReference type="PANTHER" id="PTHR31954">
    <property type="entry name" value="CILIA- AND FLAGELLA-ASSOCIATED PROTEIN 157"/>
    <property type="match status" value="1"/>
</dbReference>
<protein>
    <recommendedName>
        <fullName evidence="3">Cilia- and flagella-associated protein 157</fullName>
    </recommendedName>
</protein>
<keyword evidence="6" id="KW-0966">Cell projection</keyword>
<comment type="subcellular location">
    <subcellularLocation>
        <location evidence="1">Cell projection</location>
        <location evidence="1">Cilium</location>
    </subcellularLocation>
</comment>
<dbReference type="InterPro" id="IPR038844">
    <property type="entry name" value="CFAP157"/>
</dbReference>
<dbReference type="PANTHER" id="PTHR31954:SF1">
    <property type="entry name" value="CILIA- AND FLAGELLA-ASSOCIATED PROTEIN 157"/>
    <property type="match status" value="1"/>
</dbReference>
<keyword evidence="4 7" id="KW-0175">Coiled coil</keyword>
<keyword evidence="9" id="KW-1185">Reference proteome</keyword>
<accession>A0A9R1T9Z0</accession>
<evidence type="ECO:0000256" key="1">
    <source>
        <dbReference type="ARBA" id="ARBA00004138"/>
    </source>
</evidence>
<feature type="coiled-coil region" evidence="7">
    <location>
        <begin position="219"/>
        <end position="253"/>
    </location>
</feature>
<dbReference type="AlphaFoldDB" id="A0A9R1T9Z0"/>
<dbReference type="GO" id="GO:0008017">
    <property type="term" value="F:microtubule binding"/>
    <property type="evidence" value="ECO:0007669"/>
    <property type="project" value="TreeGrafter"/>
</dbReference>
<dbReference type="OrthoDB" id="166611at2759"/>
<evidence type="ECO:0000256" key="8">
    <source>
        <dbReference type="SAM" id="MobiDB-lite"/>
    </source>
</evidence>
<evidence type="ECO:0000256" key="3">
    <source>
        <dbReference type="ARBA" id="ARBA00014087"/>
    </source>
</evidence>
<evidence type="ECO:0000313" key="10">
    <source>
        <dbReference type="RefSeq" id="XP_011305409.1"/>
    </source>
</evidence>
<sequence length="406" mass="47466">MGKKKKKGGDKEKKAKKKPAANEKDIVFYEQQILDNNRQLARLKTRNEFLEGELDSLKAQLTRLEDDRSDVVAHLKRILQQKTEEAKELGERLLAMEELRKDEKLVFKNKEESMLQEYRNMETNLNAEVKLVSGKLNALEDWRNARAELTRKFEIQEEQMAEQEQRHCEALYEAEKSLVIGKAQMQREMQERLNNLALSFQEATNLRMADGTQRAIRENIALNSELDKTYKIRQELEEKMQICKETNENTKLRASLLHEELQIALNKVFEQNKFIEKIAEDHLKNVLLRTEEQRINYLVDTRNQWMETLRDRQITADTAARKIDKTIFDVERETTDILDDVRDNQLRIKQLSNILQSVKGVITQLSGEIGDNDRTPCVACDGNFKTKLLEIYTILENSNITKILKA</sequence>
<keyword evidence="5" id="KW-0969">Cilium</keyword>
<reference evidence="10" key="1">
    <citation type="submission" date="2025-08" db="UniProtKB">
        <authorList>
            <consortium name="RefSeq"/>
        </authorList>
    </citation>
    <scope>IDENTIFICATION</scope>
    <source>
        <strain evidence="10">USDA-PBARC FA_bdor</strain>
        <tissue evidence="10">Whole organism</tissue>
    </source>
</reference>
<comment type="similarity">
    <text evidence="2">Belongs to the CFAP157 family.</text>
</comment>
<dbReference type="GeneID" id="105267928"/>
<gene>
    <name evidence="10" type="primary">LOC105267928</name>
</gene>